<dbReference type="Proteomes" id="UP000233249">
    <property type="component" value="Unassembled WGS sequence"/>
</dbReference>
<evidence type="ECO:0000313" key="2">
    <source>
        <dbReference type="Proteomes" id="UP000233249"/>
    </source>
</evidence>
<reference evidence="1 2" key="1">
    <citation type="submission" date="2017-12" db="EMBL/GenBank/DDBJ databases">
        <title>Corynebacterium mastitidis 16-1433 Genome.</title>
        <authorList>
            <person name="Gulvik C.A."/>
        </authorList>
    </citation>
    <scope>NUCLEOTIDE SEQUENCE [LARGE SCALE GENOMIC DNA]</scope>
    <source>
        <strain evidence="1 2">16-1433</strain>
    </source>
</reference>
<proteinExistence type="predicted"/>
<sequence>MVDWSYRSGYIAKHGVTVAEANEALADPRAVTYSPDPASLRGVSDRTIGFSAGANAILTVITVTEDGAVYGVNCWRSNPRDQARYREEDP</sequence>
<dbReference type="STRING" id="1121365.GCA_000375365_00926"/>
<dbReference type="RefSeq" id="WP_101173329.1">
    <property type="nucleotide sequence ID" value="NZ_JAKRKB010000006.1"/>
</dbReference>
<name>A0A2N0X8M8_9CORY</name>
<evidence type="ECO:0000313" key="1">
    <source>
        <dbReference type="EMBL" id="PKF69029.1"/>
    </source>
</evidence>
<gene>
    <name evidence="1" type="ORF">CXB45_04155</name>
</gene>
<dbReference type="EMBL" id="PJAF01000008">
    <property type="protein sequence ID" value="PKF69029.1"/>
    <property type="molecule type" value="Genomic_DNA"/>
</dbReference>
<comment type="caution">
    <text evidence="1">The sequence shown here is derived from an EMBL/GenBank/DDBJ whole genome shotgun (WGS) entry which is preliminary data.</text>
</comment>
<organism evidence="1 2">
    <name type="scientific">Corynebacterium mastitidis</name>
    <dbReference type="NCBI Taxonomy" id="161890"/>
    <lineage>
        <taxon>Bacteria</taxon>
        <taxon>Bacillati</taxon>
        <taxon>Actinomycetota</taxon>
        <taxon>Actinomycetes</taxon>
        <taxon>Mycobacteriales</taxon>
        <taxon>Corynebacteriaceae</taxon>
        <taxon>Corynebacterium</taxon>
    </lineage>
</organism>
<protein>
    <submittedName>
        <fullName evidence="1">Transposase</fullName>
    </submittedName>
</protein>
<dbReference type="OrthoDB" id="4630804at2"/>
<accession>A0A2N0X8M8</accession>
<dbReference type="AlphaFoldDB" id="A0A2N0X8M8"/>